<dbReference type="Gene3D" id="3.30.70.1820">
    <property type="entry name" value="L1 transposable element, RRM domain"/>
    <property type="match status" value="1"/>
</dbReference>
<feature type="coiled-coil region" evidence="1">
    <location>
        <begin position="140"/>
        <end position="170"/>
    </location>
</feature>
<protein>
    <submittedName>
        <fullName evidence="3">Uncharacterized protein</fullName>
    </submittedName>
</protein>
<name>A0AA88XCJ4_PINIB</name>
<dbReference type="EMBL" id="VSWD01000014">
    <property type="protein sequence ID" value="KAK3083490.1"/>
    <property type="molecule type" value="Genomic_DNA"/>
</dbReference>
<feature type="compositionally biased region" description="Low complexity" evidence="2">
    <location>
        <begin position="34"/>
        <end position="58"/>
    </location>
</feature>
<evidence type="ECO:0000313" key="3">
    <source>
        <dbReference type="EMBL" id="KAK3082655.1"/>
    </source>
</evidence>
<gene>
    <name evidence="3" type="ORF">FSP39_001594</name>
    <name evidence="4" type="ORF">FSP39_024043</name>
</gene>
<sequence>MLSARRRRRSSEPSPLSSQTLKKYREYISDSDTSSIMSNQQSFSSPPNHHMHPTNPHMQNSQIAYGTGMIPTNFSTPASMASLPLPSQTFMPQSSLSDFDIQRLATAVKNMMASEITNMIKDTLNKEIRQLVDVHVAKETASMQQTMETLASKNKELERRVDELEAYSRKNLIRISGVGEEEKDTGEALIKIAEKLNIPITASDIEVSHRVGPVNSSRPRQIIARIKNYDLRHRLLKNSKKLRSVSGMTGIHINQELSKARGKLAYHARQLLREKKIKGTFVWDGRVIIVDHNDVKHTIQSVDDIMNIVDGLGTGSDT</sequence>
<keyword evidence="5" id="KW-1185">Reference proteome</keyword>
<keyword evidence="1" id="KW-0175">Coiled coil</keyword>
<reference evidence="3" key="1">
    <citation type="submission" date="2019-08" db="EMBL/GenBank/DDBJ databases">
        <title>The improved chromosome-level genome for the pearl oyster Pinctada fucata martensii using PacBio sequencing and Hi-C.</title>
        <authorList>
            <person name="Zheng Z."/>
        </authorList>
    </citation>
    <scope>NUCLEOTIDE SEQUENCE</scope>
    <source>
        <strain evidence="3">ZZ-2019</strain>
        <tissue evidence="3">Adductor muscle</tissue>
    </source>
</reference>
<dbReference type="EMBL" id="VSWD01000014">
    <property type="protein sequence ID" value="KAK3082655.1"/>
    <property type="molecule type" value="Genomic_DNA"/>
</dbReference>
<accession>A0AA88XCJ4</accession>
<evidence type="ECO:0000313" key="4">
    <source>
        <dbReference type="EMBL" id="KAK3083490.1"/>
    </source>
</evidence>
<comment type="caution">
    <text evidence="3">The sequence shown here is derived from an EMBL/GenBank/DDBJ whole genome shotgun (WGS) entry which is preliminary data.</text>
</comment>
<organism evidence="3 5">
    <name type="scientific">Pinctada imbricata</name>
    <name type="common">Atlantic pearl-oyster</name>
    <name type="synonym">Pinctada martensii</name>
    <dbReference type="NCBI Taxonomy" id="66713"/>
    <lineage>
        <taxon>Eukaryota</taxon>
        <taxon>Metazoa</taxon>
        <taxon>Spiralia</taxon>
        <taxon>Lophotrochozoa</taxon>
        <taxon>Mollusca</taxon>
        <taxon>Bivalvia</taxon>
        <taxon>Autobranchia</taxon>
        <taxon>Pteriomorphia</taxon>
        <taxon>Pterioida</taxon>
        <taxon>Pterioidea</taxon>
        <taxon>Pteriidae</taxon>
        <taxon>Pinctada</taxon>
    </lineage>
</organism>
<evidence type="ECO:0000256" key="2">
    <source>
        <dbReference type="SAM" id="MobiDB-lite"/>
    </source>
</evidence>
<proteinExistence type="predicted"/>
<evidence type="ECO:0000313" key="5">
    <source>
        <dbReference type="Proteomes" id="UP001186944"/>
    </source>
</evidence>
<dbReference type="PANTHER" id="PTHR11505">
    <property type="entry name" value="L1 TRANSPOSABLE ELEMENT-RELATED"/>
    <property type="match status" value="1"/>
</dbReference>
<dbReference type="InterPro" id="IPR004244">
    <property type="entry name" value="Transposase_22"/>
</dbReference>
<feature type="region of interest" description="Disordered" evidence="2">
    <location>
        <begin position="1"/>
        <end position="62"/>
    </location>
</feature>
<dbReference type="Proteomes" id="UP001186944">
    <property type="component" value="Unassembled WGS sequence"/>
</dbReference>
<evidence type="ECO:0000256" key="1">
    <source>
        <dbReference type="SAM" id="Coils"/>
    </source>
</evidence>
<dbReference type="AlphaFoldDB" id="A0AA88XCJ4"/>